<dbReference type="InterPro" id="IPR013201">
    <property type="entry name" value="Prot_inhib_I29"/>
</dbReference>
<organism evidence="3 4">
    <name type="scientific">Acanthamoeba castellanii (strain ATCC 30010 / Neff)</name>
    <dbReference type="NCBI Taxonomy" id="1257118"/>
    <lineage>
        <taxon>Eukaryota</taxon>
        <taxon>Amoebozoa</taxon>
        <taxon>Discosea</taxon>
        <taxon>Longamoebia</taxon>
        <taxon>Centramoebida</taxon>
        <taxon>Acanthamoebidae</taxon>
        <taxon>Acanthamoeba</taxon>
    </lineage>
</organism>
<evidence type="ECO:0000313" key="3">
    <source>
        <dbReference type="EMBL" id="ELR19860.1"/>
    </source>
</evidence>
<keyword evidence="4" id="KW-1185">Reference proteome</keyword>
<evidence type="ECO:0000256" key="1">
    <source>
        <dbReference type="SAM" id="SignalP"/>
    </source>
</evidence>
<evidence type="ECO:0000313" key="4">
    <source>
        <dbReference type="Proteomes" id="UP000011083"/>
    </source>
</evidence>
<evidence type="ECO:0000259" key="2">
    <source>
        <dbReference type="SMART" id="SM00848"/>
    </source>
</evidence>
<dbReference type="GeneID" id="14920692"/>
<dbReference type="Pfam" id="PF08246">
    <property type="entry name" value="Inhibitor_I29"/>
    <property type="match status" value="1"/>
</dbReference>
<feature type="signal peptide" evidence="1">
    <location>
        <begin position="1"/>
        <end position="22"/>
    </location>
</feature>
<dbReference type="KEGG" id="acan:ACA1_049750"/>
<dbReference type="Gene3D" id="1.10.287.2250">
    <property type="match status" value="1"/>
</dbReference>
<feature type="chain" id="PRO_5003990868" evidence="1">
    <location>
        <begin position="23"/>
        <end position="98"/>
    </location>
</feature>
<dbReference type="SMART" id="SM00848">
    <property type="entry name" value="Inhibitor_I29"/>
    <property type="match status" value="1"/>
</dbReference>
<dbReference type="Proteomes" id="UP000011083">
    <property type="component" value="Unassembled WGS sequence"/>
</dbReference>
<sequence>MNTKYLIPLACLMLSLAVLSAAISPRFNERAYDLLQDSATNRQYFNNWASYASHEFAFRYDTWRDNYAYVEHFNANANASFTLAINDLGDMTEDEIGR</sequence>
<reference evidence="3 4" key="1">
    <citation type="journal article" date="2013" name="Genome Biol.">
        <title>Genome of Acanthamoeba castellanii highlights extensive lateral gene transfer and early evolution of tyrosine kinase signaling.</title>
        <authorList>
            <person name="Clarke M."/>
            <person name="Lohan A.J."/>
            <person name="Liu B."/>
            <person name="Lagkouvardos I."/>
            <person name="Roy S."/>
            <person name="Zafar N."/>
            <person name="Bertelli C."/>
            <person name="Schilde C."/>
            <person name="Kianianmomeni A."/>
            <person name="Burglin T.R."/>
            <person name="Frech C."/>
            <person name="Turcotte B."/>
            <person name="Kopec K.O."/>
            <person name="Synnott J.M."/>
            <person name="Choo C."/>
            <person name="Paponov I."/>
            <person name="Finkler A."/>
            <person name="Soon Heng Tan C."/>
            <person name="Hutchins A.P."/>
            <person name="Weinmeier T."/>
            <person name="Rattei T."/>
            <person name="Chu J.S."/>
            <person name="Gimenez G."/>
            <person name="Irimia M."/>
            <person name="Rigden D.J."/>
            <person name="Fitzpatrick D.A."/>
            <person name="Lorenzo-Morales J."/>
            <person name="Bateman A."/>
            <person name="Chiu C.H."/>
            <person name="Tang P."/>
            <person name="Hegemann P."/>
            <person name="Fromm H."/>
            <person name="Raoult D."/>
            <person name="Greub G."/>
            <person name="Miranda-Saavedra D."/>
            <person name="Chen N."/>
            <person name="Nash P."/>
            <person name="Ginger M.L."/>
            <person name="Horn M."/>
            <person name="Schaap P."/>
            <person name="Caler L."/>
            <person name="Loftus B."/>
        </authorList>
    </citation>
    <scope>NUCLEOTIDE SEQUENCE [LARGE SCALE GENOMIC DNA]</scope>
    <source>
        <strain evidence="3 4">Neff</strain>
    </source>
</reference>
<keyword evidence="1" id="KW-0732">Signal</keyword>
<feature type="domain" description="Cathepsin propeptide inhibitor" evidence="2">
    <location>
        <begin position="45"/>
        <end position="96"/>
    </location>
</feature>
<dbReference type="AlphaFoldDB" id="L8H3S5"/>
<dbReference type="EMBL" id="KB007928">
    <property type="protein sequence ID" value="ELR19860.1"/>
    <property type="molecule type" value="Genomic_DNA"/>
</dbReference>
<proteinExistence type="predicted"/>
<dbReference type="SUPFAM" id="SSF54001">
    <property type="entry name" value="Cysteine proteinases"/>
    <property type="match status" value="1"/>
</dbReference>
<accession>L8H3S5</accession>
<dbReference type="InterPro" id="IPR038765">
    <property type="entry name" value="Papain-like_cys_pep_sf"/>
</dbReference>
<name>L8H3S5_ACACF</name>
<feature type="non-terminal residue" evidence="3">
    <location>
        <position position="1"/>
    </location>
</feature>
<dbReference type="VEuPathDB" id="AmoebaDB:ACA1_049750"/>
<dbReference type="RefSeq" id="XP_004341963.1">
    <property type="nucleotide sequence ID" value="XM_004341915.1"/>
</dbReference>
<gene>
    <name evidence="3" type="ORF">ACA1_049750</name>
</gene>
<protein>
    <submittedName>
        <fullName evidence="3">Cysteine proteinase</fullName>
    </submittedName>
</protein>